<dbReference type="RefSeq" id="WP_170844823.1">
    <property type="nucleotide sequence ID" value="NZ_FNEK01000168.1"/>
</dbReference>
<protein>
    <submittedName>
        <fullName evidence="1">Uncharacterized protein</fullName>
    </submittedName>
</protein>
<evidence type="ECO:0000313" key="1">
    <source>
        <dbReference type="EMBL" id="SDM08713.1"/>
    </source>
</evidence>
<evidence type="ECO:0000313" key="2">
    <source>
        <dbReference type="Proteomes" id="UP000199382"/>
    </source>
</evidence>
<reference evidence="1 2" key="1">
    <citation type="submission" date="2016-10" db="EMBL/GenBank/DDBJ databases">
        <authorList>
            <person name="de Groot N.N."/>
        </authorList>
    </citation>
    <scope>NUCLEOTIDE SEQUENCE [LARGE SCALE GENOMIC DNA]</scope>
    <source>
        <strain evidence="1 2">DSM 25294</strain>
    </source>
</reference>
<dbReference type="EMBL" id="FNEK01000168">
    <property type="protein sequence ID" value="SDM08713.1"/>
    <property type="molecule type" value="Genomic_DNA"/>
</dbReference>
<dbReference type="AlphaFoldDB" id="A0A1G9QCN7"/>
<dbReference type="STRING" id="571298.SAMN04488026_11681"/>
<gene>
    <name evidence="1" type="ORF">SAMN04488026_11681</name>
</gene>
<keyword evidence="2" id="KW-1185">Reference proteome</keyword>
<sequence>MTCAPSEPGCNAPYLPINEALLALVRMMARETARSDFATRRDGEVTNG</sequence>
<organism evidence="1 2">
    <name type="scientific">Aliiruegeria lutimaris</name>
    <dbReference type="NCBI Taxonomy" id="571298"/>
    <lineage>
        <taxon>Bacteria</taxon>
        <taxon>Pseudomonadati</taxon>
        <taxon>Pseudomonadota</taxon>
        <taxon>Alphaproteobacteria</taxon>
        <taxon>Rhodobacterales</taxon>
        <taxon>Roseobacteraceae</taxon>
        <taxon>Aliiruegeria</taxon>
    </lineage>
</organism>
<proteinExistence type="predicted"/>
<accession>A0A1G9QCN7</accession>
<dbReference type="Proteomes" id="UP000199382">
    <property type="component" value="Unassembled WGS sequence"/>
</dbReference>
<name>A0A1G9QCN7_9RHOB</name>